<evidence type="ECO:0000313" key="8">
    <source>
        <dbReference type="EMBL" id="CAG8428061.1"/>
    </source>
</evidence>
<keyword evidence="1" id="KW-0805">Transcription regulation</keyword>
<dbReference type="Proteomes" id="UP001152646">
    <property type="component" value="Unassembled WGS sequence"/>
</dbReference>
<dbReference type="AlphaFoldDB" id="A0A9W4K406"/>
<keyword evidence="3" id="KW-0804">Transcription</keyword>
<dbReference type="OrthoDB" id="5401558at2759"/>
<dbReference type="PROSITE" id="PS00463">
    <property type="entry name" value="ZN2_CY6_FUNGAL_1"/>
    <property type="match status" value="1"/>
</dbReference>
<feature type="domain" description="Zn(2)-C6 fungal-type" evidence="6">
    <location>
        <begin position="129"/>
        <end position="163"/>
    </location>
</feature>
<feature type="compositionally biased region" description="Polar residues" evidence="5">
    <location>
        <begin position="383"/>
        <end position="394"/>
    </location>
</feature>
<evidence type="ECO:0000259" key="6">
    <source>
        <dbReference type="PROSITE" id="PS50048"/>
    </source>
</evidence>
<dbReference type="SUPFAM" id="SSF57701">
    <property type="entry name" value="Zn2/Cys6 DNA-binding domain"/>
    <property type="match status" value="1"/>
</dbReference>
<dbReference type="InterPro" id="IPR001138">
    <property type="entry name" value="Zn2Cys6_DnaBD"/>
</dbReference>
<sequence length="405" mass="43570">MSGPNDHDRDPSRQDHGRPWNAPEEQAAYPYPPSSYPPPPDQDRAYQYPPPSQYAPSQYPPQYPPSQYPPAQYPPQGYPPQNMNAIHGAQDPYRLPPPPGPYRADAYGHPPAAQGPYQAAAPRQRTAIACRYCRRRKIRCSGFDTSADGRCSNCVRFNQDCMFTPVSSQTQAFVPAHTAYPHLRPGQNGPPGRGAPPVLYGAHGQPLPPQQQPQGPETTLPPPQGMYYQNGRPMDGAPLASGMPDPRHRRGSNSGFEYPDPTNLAPVTPAGSAPGYQTHTTPSPYAYPPPPAHDRRTSPPSAYNYDARHSSSPHGSPYPPMQPHQAPMTPHQGSVPPAQGAQPGGPIAQSSTPQPGGVTPPPTSTPGGSQRGGLNVRDMLNPGDSQGRSSTDSDMLNALNRRGPQ</sequence>
<dbReference type="Pfam" id="PF00172">
    <property type="entry name" value="Zn_clus"/>
    <property type="match status" value="1"/>
</dbReference>
<keyword evidence="4" id="KW-0539">Nucleus</keyword>
<feature type="compositionally biased region" description="Low complexity" evidence="5">
    <location>
        <begin position="336"/>
        <end position="357"/>
    </location>
</feature>
<dbReference type="InterPro" id="IPR036864">
    <property type="entry name" value="Zn2-C6_fun-type_DNA-bd_sf"/>
</dbReference>
<dbReference type="EMBL" id="CAJVPA010000203">
    <property type="protein sequence ID" value="CAG8398643.1"/>
    <property type="molecule type" value="Genomic_DNA"/>
</dbReference>
<evidence type="ECO:0000256" key="5">
    <source>
        <dbReference type="SAM" id="MobiDB-lite"/>
    </source>
</evidence>
<name>A0A9W4K406_9EURO</name>
<evidence type="ECO:0000256" key="4">
    <source>
        <dbReference type="ARBA" id="ARBA00023242"/>
    </source>
</evidence>
<comment type="caution">
    <text evidence="8">The sequence shown here is derived from an EMBL/GenBank/DDBJ whole genome shotgun (WGS) entry which is preliminary data.</text>
</comment>
<reference evidence="8" key="1">
    <citation type="submission" date="2021-07" db="EMBL/GenBank/DDBJ databases">
        <authorList>
            <person name="Branca A.L. A."/>
        </authorList>
    </citation>
    <scope>NUCLEOTIDE SEQUENCE</scope>
</reference>
<feature type="region of interest" description="Disordered" evidence="5">
    <location>
        <begin position="180"/>
        <end position="405"/>
    </location>
</feature>
<dbReference type="Gene3D" id="4.10.240.10">
    <property type="entry name" value="Zn(2)-C6 fungal-type DNA-binding domain"/>
    <property type="match status" value="1"/>
</dbReference>
<accession>A0A9W4K406</accession>
<evidence type="ECO:0000256" key="2">
    <source>
        <dbReference type="ARBA" id="ARBA00023125"/>
    </source>
</evidence>
<dbReference type="EMBL" id="CAJVPG010000455">
    <property type="protein sequence ID" value="CAG8428061.1"/>
    <property type="molecule type" value="Genomic_DNA"/>
</dbReference>
<keyword evidence="9" id="KW-1185">Reference proteome</keyword>
<protein>
    <recommendedName>
        <fullName evidence="6">Zn(2)-C6 fungal-type domain-containing protein</fullName>
    </recommendedName>
</protein>
<dbReference type="GO" id="GO:0000981">
    <property type="term" value="F:DNA-binding transcription factor activity, RNA polymerase II-specific"/>
    <property type="evidence" value="ECO:0007669"/>
    <property type="project" value="InterPro"/>
</dbReference>
<dbReference type="GO" id="GO:0008270">
    <property type="term" value="F:zinc ion binding"/>
    <property type="evidence" value="ECO:0007669"/>
    <property type="project" value="InterPro"/>
</dbReference>
<organism evidence="8 9">
    <name type="scientific">Penicillium salamii</name>
    <dbReference type="NCBI Taxonomy" id="1612424"/>
    <lineage>
        <taxon>Eukaryota</taxon>
        <taxon>Fungi</taxon>
        <taxon>Dikarya</taxon>
        <taxon>Ascomycota</taxon>
        <taxon>Pezizomycotina</taxon>
        <taxon>Eurotiomycetes</taxon>
        <taxon>Eurotiomycetidae</taxon>
        <taxon>Eurotiales</taxon>
        <taxon>Aspergillaceae</taxon>
        <taxon>Penicillium</taxon>
    </lineage>
</organism>
<feature type="region of interest" description="Disordered" evidence="5">
    <location>
        <begin position="1"/>
        <end position="92"/>
    </location>
</feature>
<evidence type="ECO:0000256" key="3">
    <source>
        <dbReference type="ARBA" id="ARBA00023163"/>
    </source>
</evidence>
<dbReference type="Proteomes" id="UP001152649">
    <property type="component" value="Unassembled WGS sequence"/>
</dbReference>
<dbReference type="CDD" id="cd00067">
    <property type="entry name" value="GAL4"/>
    <property type="match status" value="1"/>
</dbReference>
<feature type="compositionally biased region" description="Basic and acidic residues" evidence="5">
    <location>
        <begin position="1"/>
        <end position="18"/>
    </location>
</feature>
<dbReference type="PROSITE" id="PS50048">
    <property type="entry name" value="ZN2_CY6_FUNGAL_2"/>
    <property type="match status" value="1"/>
</dbReference>
<dbReference type="GO" id="GO:0003677">
    <property type="term" value="F:DNA binding"/>
    <property type="evidence" value="ECO:0007669"/>
    <property type="project" value="UniProtKB-KW"/>
</dbReference>
<evidence type="ECO:0000313" key="7">
    <source>
        <dbReference type="EMBL" id="CAG8398643.1"/>
    </source>
</evidence>
<feature type="compositionally biased region" description="Pro residues" evidence="5">
    <location>
        <begin position="48"/>
        <end position="78"/>
    </location>
</feature>
<evidence type="ECO:0000313" key="9">
    <source>
        <dbReference type="Proteomes" id="UP001152649"/>
    </source>
</evidence>
<evidence type="ECO:0000256" key="1">
    <source>
        <dbReference type="ARBA" id="ARBA00023015"/>
    </source>
</evidence>
<gene>
    <name evidence="8" type="ORF">PSALAMII_LOCUS10708</name>
    <name evidence="7" type="ORF">PSALAMII_LOCUS7858</name>
</gene>
<feature type="compositionally biased region" description="Pro residues" evidence="5">
    <location>
        <begin position="30"/>
        <end position="40"/>
    </location>
</feature>
<proteinExistence type="predicted"/>
<dbReference type="SMART" id="SM00066">
    <property type="entry name" value="GAL4"/>
    <property type="match status" value="1"/>
</dbReference>
<keyword evidence="2" id="KW-0238">DNA-binding</keyword>